<accession>A0A1G9L0P6</accession>
<name>A0A1G9L0P6_9PSED</name>
<evidence type="ECO:0000313" key="2">
    <source>
        <dbReference type="Proteomes" id="UP000198706"/>
    </source>
</evidence>
<sequence length="130" mass="15093">MQTNFDRFVHSLIAHYNLPAPEKQFDDEVYRFTVNDNMPVKLYGDRNNLVYFVSTLGNYQEKHDKLCSELLKLNNFSLKNPCLTLGLDADNCLIIHTRVSIMDLKGPQGLMHFENFIDRCSAIKTHLNLE</sequence>
<dbReference type="Gene3D" id="3.30.1460.10">
    <property type="match status" value="1"/>
</dbReference>
<dbReference type="CDD" id="cd17025">
    <property type="entry name" value="T3SC_IA_ShcF-like"/>
    <property type="match status" value="1"/>
</dbReference>
<organism evidence="1 2">
    <name type="scientific">Pseudomonas indica</name>
    <dbReference type="NCBI Taxonomy" id="137658"/>
    <lineage>
        <taxon>Bacteria</taxon>
        <taxon>Pseudomonadati</taxon>
        <taxon>Pseudomonadota</taxon>
        <taxon>Gammaproteobacteria</taxon>
        <taxon>Pseudomonadales</taxon>
        <taxon>Pseudomonadaceae</taxon>
        <taxon>Pseudomonas</taxon>
    </lineage>
</organism>
<dbReference type="AlphaFoldDB" id="A0A1G9L0P6"/>
<dbReference type="GO" id="GO:0030254">
    <property type="term" value="P:protein secretion by the type III secretion system"/>
    <property type="evidence" value="ECO:0007669"/>
    <property type="project" value="InterPro"/>
</dbReference>
<dbReference type="SUPFAM" id="SSF69635">
    <property type="entry name" value="Type III secretory system chaperone-like"/>
    <property type="match status" value="1"/>
</dbReference>
<evidence type="ECO:0000313" key="1">
    <source>
        <dbReference type="EMBL" id="SDL55522.1"/>
    </source>
</evidence>
<dbReference type="EMBL" id="FNFD01000023">
    <property type="protein sequence ID" value="SDL55522.1"/>
    <property type="molecule type" value="Genomic_DNA"/>
</dbReference>
<gene>
    <name evidence="1" type="ORF">SAMN05216186_12384</name>
</gene>
<dbReference type="Pfam" id="PF05932">
    <property type="entry name" value="CesT"/>
    <property type="match status" value="1"/>
</dbReference>
<dbReference type="Proteomes" id="UP000198706">
    <property type="component" value="Unassembled WGS sequence"/>
</dbReference>
<keyword evidence="2" id="KW-1185">Reference proteome</keyword>
<reference evidence="1 2" key="1">
    <citation type="submission" date="2016-10" db="EMBL/GenBank/DDBJ databases">
        <authorList>
            <person name="de Groot N.N."/>
        </authorList>
    </citation>
    <scope>NUCLEOTIDE SEQUENCE [LARGE SCALE GENOMIC DNA]</scope>
    <source>
        <strain evidence="1 2">JCM 21544</strain>
    </source>
</reference>
<dbReference type="RefSeq" id="WP_084339133.1">
    <property type="nucleotide sequence ID" value="NZ_FNFD01000023.1"/>
</dbReference>
<dbReference type="InterPro" id="IPR010261">
    <property type="entry name" value="Tir_chaperone"/>
</dbReference>
<protein>
    <submittedName>
        <fullName evidence="1">Tir chaperone protein (CesT) family protein</fullName>
    </submittedName>
</protein>
<proteinExistence type="predicted"/>